<dbReference type="GO" id="GO:0003682">
    <property type="term" value="F:chromatin binding"/>
    <property type="evidence" value="ECO:0007669"/>
    <property type="project" value="TreeGrafter"/>
</dbReference>
<keyword evidence="3" id="KW-0677">Repeat</keyword>
<dbReference type="AlphaFoldDB" id="A0A9N9SH38"/>
<evidence type="ECO:0000256" key="9">
    <source>
        <dbReference type="ARBA" id="ARBA00023163"/>
    </source>
</evidence>
<dbReference type="OrthoDB" id="5800688at2759"/>
<organism evidence="16 17">
    <name type="scientific">Phaedon cochleariae</name>
    <name type="common">Mustard beetle</name>
    <dbReference type="NCBI Taxonomy" id="80249"/>
    <lineage>
        <taxon>Eukaryota</taxon>
        <taxon>Metazoa</taxon>
        <taxon>Ecdysozoa</taxon>
        <taxon>Arthropoda</taxon>
        <taxon>Hexapoda</taxon>
        <taxon>Insecta</taxon>
        <taxon>Pterygota</taxon>
        <taxon>Neoptera</taxon>
        <taxon>Endopterygota</taxon>
        <taxon>Coleoptera</taxon>
        <taxon>Polyphaga</taxon>
        <taxon>Cucujiformia</taxon>
        <taxon>Chrysomeloidea</taxon>
        <taxon>Chrysomelidae</taxon>
        <taxon>Chrysomelinae</taxon>
        <taxon>Chrysomelini</taxon>
        <taxon>Phaedon</taxon>
    </lineage>
</organism>
<proteinExistence type="predicted"/>
<dbReference type="PROSITE" id="PS51024">
    <property type="entry name" value="ZF_FCS"/>
    <property type="match status" value="1"/>
</dbReference>
<feature type="repeat" description="MBT" evidence="12">
    <location>
        <begin position="592"/>
        <end position="688"/>
    </location>
</feature>
<dbReference type="EMBL" id="OU896712">
    <property type="protein sequence ID" value="CAG9822986.1"/>
    <property type="molecule type" value="Genomic_DNA"/>
</dbReference>
<keyword evidence="6" id="KW-0156">Chromatin regulator</keyword>
<sequence length="955" mass="106331">MNVYNTMPGVAEMGMVWMGAQQPSSDVPMGLVSGESNDMLLEHDNIFYTPSHHSMSGQSMDDINTVHSSQMESMENYDMMHFIDMKNESNDSSYVEDDSSHPVYMITTSTQTIPCPTRKIKPIKHPGLVLKTPIAYHSNTDPSVIPIQKDGIAVCEKCGAIGVKHAFYTRERRFCSMACARGYSGLIPEPLPQANQNTPDNKQHYAKYRFAMKMEDDFTDSYIDQPLPQLSPLPDLPPVDETLPLIRRKPAELANSFEWDAQLSDPRFVAAPVTCFRHAPMADIWDDVMVGMKVEVENTDCDNVSEAFADSFWVATVMRLVGYKAQLRYEGFGSNDSKDFWVSLCSNQVHPVGWCATRGKPLIPPKTVEDKYLDWKDFLRKRLTGARTLPSNFSTKAGDSLKSRFECGLNLEVVDKNRISQVKVAIVHKIIGKRLNVKYYDMHPDDAGFWCHEDSPLLHPVGWAKKVNHHLVAPINYLERVSQGIFDEDDATEELFTPFQVGAVEHSRTGFCVGMKLEAIDPLNLSSICVATVMDVLDYGYIMIRIDTYDSDATGADWFCYHVKSPCIFPVGFCERNGIPLTPPKGYDAATFNWRAYFIQTNNRPADPALFNTYVPPHGFVQGMKIEAADLMDPRLVCIATVAKVAGRLLKVHFDGWEEEYDQWLDCDSPDVYPVGWCQSVGHKLEGPPLVAKAVGSVVKSPKVKKKSRKKKTAPKDSPPKPSPPVLLPATTTSYDDGGNDKFVPTSDVKTEEEERAEEEEAEVPDVSLPFHAETAMTVAVEDEEEAEKEEDASCDDHCHQGPEAGQEPAGPDQSMPVSAEVVAALAAEVVPPAERKATSYVSGANNSSPKVIPRLIDATGEKHEAGGELCPEEWNVFDVAQFLRVNDCANYCDSFSKQKVDGKIMLNLTKEEMLDITGGKVGPSLKIYDLIQQLKIKVNPSQGRHLKTNIKKFL</sequence>
<comment type="subcellular location">
    <subcellularLocation>
        <location evidence="1">Nucleus</location>
    </subcellularLocation>
</comment>
<dbReference type="GO" id="GO:0031507">
    <property type="term" value="P:heterochromatin formation"/>
    <property type="evidence" value="ECO:0007669"/>
    <property type="project" value="InterPro"/>
</dbReference>
<dbReference type="InterPro" id="IPR038603">
    <property type="entry name" value="Znf_FCS_sf"/>
</dbReference>
<name>A0A9N9SH38_PHACE</name>
<keyword evidence="2" id="KW-0479">Metal-binding</keyword>
<feature type="domain" description="FCS-type" evidence="15">
    <location>
        <begin position="146"/>
        <end position="181"/>
    </location>
</feature>
<keyword evidence="17" id="KW-1185">Reference proteome</keyword>
<dbReference type="SMART" id="SM00561">
    <property type="entry name" value="MBT"/>
    <property type="match status" value="4"/>
</dbReference>
<dbReference type="Proteomes" id="UP001153737">
    <property type="component" value="Chromosome 6"/>
</dbReference>
<reference evidence="16" key="2">
    <citation type="submission" date="2022-10" db="EMBL/GenBank/DDBJ databases">
        <authorList>
            <consortium name="ENA_rothamsted_submissions"/>
            <consortium name="culmorum"/>
            <person name="King R."/>
        </authorList>
    </citation>
    <scope>NUCLEOTIDE SEQUENCE</scope>
</reference>
<dbReference type="InterPro" id="IPR050548">
    <property type="entry name" value="PcG_chromatin_remod_factors"/>
</dbReference>
<dbReference type="InterPro" id="IPR037605">
    <property type="entry name" value="Sfmbt_SAM"/>
</dbReference>
<dbReference type="PANTHER" id="PTHR12247">
    <property type="entry name" value="POLYCOMB GROUP PROTEIN"/>
    <property type="match status" value="1"/>
</dbReference>
<dbReference type="SUPFAM" id="SSF47769">
    <property type="entry name" value="SAM/Pointed domain"/>
    <property type="match status" value="1"/>
</dbReference>
<dbReference type="SMART" id="SM00454">
    <property type="entry name" value="SAM"/>
    <property type="match status" value="1"/>
</dbReference>
<evidence type="ECO:0000256" key="12">
    <source>
        <dbReference type="PROSITE-ProRule" id="PRU00459"/>
    </source>
</evidence>
<dbReference type="Gene3D" id="2.30.30.140">
    <property type="match status" value="4"/>
</dbReference>
<dbReference type="Pfam" id="PF21319">
    <property type="entry name" value="zf-FCS_1"/>
    <property type="match status" value="1"/>
</dbReference>
<dbReference type="Gene3D" id="1.10.150.50">
    <property type="entry name" value="Transcription Factor, Ets-1"/>
    <property type="match status" value="1"/>
</dbReference>
<evidence type="ECO:0000256" key="5">
    <source>
        <dbReference type="ARBA" id="ARBA00022833"/>
    </source>
</evidence>
<dbReference type="GO" id="GO:0005634">
    <property type="term" value="C:nucleus"/>
    <property type="evidence" value="ECO:0007669"/>
    <property type="project" value="UniProtKB-SubCell"/>
</dbReference>
<keyword evidence="9" id="KW-0804">Transcription</keyword>
<dbReference type="PROSITE" id="PS50105">
    <property type="entry name" value="SAM_DOMAIN"/>
    <property type="match status" value="1"/>
</dbReference>
<gene>
    <name evidence="16" type="ORF">PHAECO_LOCUS10438</name>
</gene>
<feature type="repeat" description="MBT" evidence="12">
    <location>
        <begin position="373"/>
        <end position="474"/>
    </location>
</feature>
<feature type="compositionally biased region" description="Basic residues" evidence="13">
    <location>
        <begin position="702"/>
        <end position="713"/>
    </location>
</feature>
<evidence type="ECO:0000256" key="2">
    <source>
        <dbReference type="ARBA" id="ARBA00022723"/>
    </source>
</evidence>
<keyword evidence="7" id="KW-0805">Transcription regulation</keyword>
<dbReference type="PROSITE" id="PS51079">
    <property type="entry name" value="MBT"/>
    <property type="match status" value="4"/>
</dbReference>
<evidence type="ECO:0000256" key="11">
    <source>
        <dbReference type="PROSITE-ProRule" id="PRU00367"/>
    </source>
</evidence>
<evidence type="ECO:0000259" key="15">
    <source>
        <dbReference type="PROSITE" id="PS51024"/>
    </source>
</evidence>
<evidence type="ECO:0000256" key="1">
    <source>
        <dbReference type="ARBA" id="ARBA00004123"/>
    </source>
</evidence>
<reference evidence="16" key="1">
    <citation type="submission" date="2022-01" db="EMBL/GenBank/DDBJ databases">
        <authorList>
            <person name="King R."/>
        </authorList>
    </citation>
    <scope>NUCLEOTIDE SEQUENCE</scope>
</reference>
<feature type="region of interest" description="Disordered" evidence="13">
    <location>
        <begin position="782"/>
        <end position="815"/>
    </location>
</feature>
<feature type="repeat" description="MBT" evidence="12">
    <location>
        <begin position="257"/>
        <end position="365"/>
    </location>
</feature>
<keyword evidence="5" id="KW-0862">Zinc</keyword>
<feature type="repeat" description="MBT" evidence="12">
    <location>
        <begin position="475"/>
        <end position="584"/>
    </location>
</feature>
<dbReference type="GO" id="GO:0042393">
    <property type="term" value="F:histone binding"/>
    <property type="evidence" value="ECO:0007669"/>
    <property type="project" value="TreeGrafter"/>
</dbReference>
<feature type="region of interest" description="Disordered" evidence="13">
    <location>
        <begin position="701"/>
        <end position="765"/>
    </location>
</feature>
<dbReference type="CDD" id="cd09580">
    <property type="entry name" value="SAM_Scm-like-4MBT"/>
    <property type="match status" value="1"/>
</dbReference>
<dbReference type="PANTHER" id="PTHR12247:SF104">
    <property type="entry name" value="POLYCOMB PROTEIN SFMBT"/>
    <property type="match status" value="1"/>
</dbReference>
<keyword evidence="10" id="KW-0539">Nucleus</keyword>
<protein>
    <recommendedName>
        <fullName evidence="18">Polycomb protein Sfmbt</fullName>
    </recommendedName>
</protein>
<evidence type="ECO:0000256" key="7">
    <source>
        <dbReference type="ARBA" id="ARBA00023015"/>
    </source>
</evidence>
<dbReference type="GO" id="GO:0045892">
    <property type="term" value="P:negative regulation of DNA-templated transcription"/>
    <property type="evidence" value="ECO:0007669"/>
    <property type="project" value="TreeGrafter"/>
</dbReference>
<evidence type="ECO:0000256" key="6">
    <source>
        <dbReference type="ARBA" id="ARBA00022853"/>
    </source>
</evidence>
<dbReference type="SUPFAM" id="SSF63748">
    <property type="entry name" value="Tudor/PWWP/MBT"/>
    <property type="match status" value="4"/>
</dbReference>
<evidence type="ECO:0000259" key="14">
    <source>
        <dbReference type="PROSITE" id="PS50105"/>
    </source>
</evidence>
<dbReference type="Gene3D" id="3.30.60.160">
    <property type="match status" value="1"/>
</dbReference>
<keyword evidence="4 11" id="KW-0863">Zinc-finger</keyword>
<evidence type="ECO:0000313" key="16">
    <source>
        <dbReference type="EMBL" id="CAG9822986.1"/>
    </source>
</evidence>
<feature type="domain" description="SAM" evidence="14">
    <location>
        <begin position="875"/>
        <end position="938"/>
    </location>
</feature>
<feature type="compositionally biased region" description="Acidic residues" evidence="13">
    <location>
        <begin position="782"/>
        <end position="794"/>
    </location>
</feature>
<evidence type="ECO:0000256" key="13">
    <source>
        <dbReference type="SAM" id="MobiDB-lite"/>
    </source>
</evidence>
<evidence type="ECO:0000256" key="4">
    <source>
        <dbReference type="ARBA" id="ARBA00022771"/>
    </source>
</evidence>
<dbReference type="Pfam" id="PF00536">
    <property type="entry name" value="SAM_1"/>
    <property type="match status" value="1"/>
</dbReference>
<feature type="compositionally biased region" description="Acidic residues" evidence="13">
    <location>
        <begin position="751"/>
        <end position="764"/>
    </location>
</feature>
<dbReference type="Pfam" id="PF02820">
    <property type="entry name" value="MBT"/>
    <property type="match status" value="4"/>
</dbReference>
<evidence type="ECO:0000256" key="3">
    <source>
        <dbReference type="ARBA" id="ARBA00022737"/>
    </source>
</evidence>
<evidence type="ECO:0000256" key="8">
    <source>
        <dbReference type="ARBA" id="ARBA00023125"/>
    </source>
</evidence>
<accession>A0A9N9SH38</accession>
<dbReference type="InterPro" id="IPR013761">
    <property type="entry name" value="SAM/pointed_sf"/>
</dbReference>
<dbReference type="GO" id="GO:0008270">
    <property type="term" value="F:zinc ion binding"/>
    <property type="evidence" value="ECO:0007669"/>
    <property type="project" value="UniProtKB-KW"/>
</dbReference>
<evidence type="ECO:0008006" key="18">
    <source>
        <dbReference type="Google" id="ProtNLM"/>
    </source>
</evidence>
<dbReference type="CDD" id="cd20100">
    <property type="entry name" value="MBT_dSfmbt-like_rpt4"/>
    <property type="match status" value="1"/>
</dbReference>
<keyword evidence="8" id="KW-0238">DNA-binding</keyword>
<dbReference type="InterPro" id="IPR004092">
    <property type="entry name" value="Mbt"/>
</dbReference>
<dbReference type="GO" id="GO:0003677">
    <property type="term" value="F:DNA binding"/>
    <property type="evidence" value="ECO:0007669"/>
    <property type="project" value="UniProtKB-KW"/>
</dbReference>
<dbReference type="InterPro" id="IPR001660">
    <property type="entry name" value="SAM"/>
</dbReference>
<evidence type="ECO:0000256" key="10">
    <source>
        <dbReference type="ARBA" id="ARBA00023242"/>
    </source>
</evidence>
<dbReference type="InterPro" id="IPR012313">
    <property type="entry name" value="Znf_FCS"/>
</dbReference>
<evidence type="ECO:0000313" key="17">
    <source>
        <dbReference type="Proteomes" id="UP001153737"/>
    </source>
</evidence>